<evidence type="ECO:0000259" key="10">
    <source>
        <dbReference type="Pfam" id="PF07715"/>
    </source>
</evidence>
<evidence type="ECO:0000256" key="8">
    <source>
        <dbReference type="ARBA" id="ARBA00023237"/>
    </source>
</evidence>
<dbReference type="PANTHER" id="PTHR30069:SF53">
    <property type="entry name" value="COLICIN I RECEPTOR-RELATED"/>
    <property type="match status" value="1"/>
</dbReference>
<keyword evidence="2" id="KW-0813">Transport</keyword>
<dbReference type="Gene3D" id="2.40.170.20">
    <property type="entry name" value="TonB-dependent receptor, beta-barrel domain"/>
    <property type="match status" value="1"/>
</dbReference>
<evidence type="ECO:0000256" key="4">
    <source>
        <dbReference type="ARBA" id="ARBA00022729"/>
    </source>
</evidence>
<feature type="domain" description="TonB-dependent receptor-like beta-barrel" evidence="9">
    <location>
        <begin position="184"/>
        <end position="614"/>
    </location>
</feature>
<evidence type="ECO:0000313" key="11">
    <source>
        <dbReference type="EMBL" id="VAW88828.1"/>
    </source>
</evidence>
<protein>
    <recommendedName>
        <fullName evidence="12">Outer membrane vitamin B12 receptor BtuB</fullName>
    </recommendedName>
</protein>
<evidence type="ECO:0000256" key="6">
    <source>
        <dbReference type="ARBA" id="ARBA00023077"/>
    </source>
</evidence>
<reference evidence="11" key="1">
    <citation type="submission" date="2018-06" db="EMBL/GenBank/DDBJ databases">
        <authorList>
            <person name="Zhirakovskaya E."/>
        </authorList>
    </citation>
    <scope>NUCLEOTIDE SEQUENCE</scope>
</reference>
<dbReference type="AlphaFoldDB" id="A0A3B0Z647"/>
<dbReference type="PANTHER" id="PTHR30069">
    <property type="entry name" value="TONB-DEPENDENT OUTER MEMBRANE RECEPTOR"/>
    <property type="match status" value="1"/>
</dbReference>
<dbReference type="Pfam" id="PF00593">
    <property type="entry name" value="TonB_dep_Rec_b-barrel"/>
    <property type="match status" value="1"/>
</dbReference>
<dbReference type="InterPro" id="IPR000531">
    <property type="entry name" value="Beta-barrel_TonB"/>
</dbReference>
<proteinExistence type="predicted"/>
<evidence type="ECO:0000256" key="2">
    <source>
        <dbReference type="ARBA" id="ARBA00022448"/>
    </source>
</evidence>
<dbReference type="InterPro" id="IPR036942">
    <property type="entry name" value="Beta-barrel_TonB_sf"/>
</dbReference>
<dbReference type="GO" id="GO:0009279">
    <property type="term" value="C:cell outer membrane"/>
    <property type="evidence" value="ECO:0007669"/>
    <property type="project" value="UniProtKB-SubCell"/>
</dbReference>
<feature type="domain" description="TonB-dependent receptor plug" evidence="10">
    <location>
        <begin position="43"/>
        <end position="148"/>
    </location>
</feature>
<evidence type="ECO:0000256" key="7">
    <source>
        <dbReference type="ARBA" id="ARBA00023136"/>
    </source>
</evidence>
<dbReference type="Pfam" id="PF07715">
    <property type="entry name" value="Plug"/>
    <property type="match status" value="1"/>
</dbReference>
<keyword evidence="7" id="KW-0472">Membrane</keyword>
<dbReference type="SUPFAM" id="SSF56935">
    <property type="entry name" value="Porins"/>
    <property type="match status" value="1"/>
</dbReference>
<evidence type="ECO:0000256" key="5">
    <source>
        <dbReference type="ARBA" id="ARBA00023065"/>
    </source>
</evidence>
<dbReference type="CDD" id="cd01347">
    <property type="entry name" value="ligand_gated_channel"/>
    <property type="match status" value="1"/>
</dbReference>
<keyword evidence="4" id="KW-0732">Signal</keyword>
<accession>A0A3B0Z647</accession>
<dbReference type="InterPro" id="IPR039426">
    <property type="entry name" value="TonB-dep_rcpt-like"/>
</dbReference>
<sequence>MKQQSILLAACLPLTLPLSLYAADAVELEPVSIIASRTPVSLNATGSAITVITEQNLRDSQQVYIADVLRTVPSVAVSQNGGAGKFTQVRMRGSEADHVLLIVDGIEINPGSGSSVNFAHFLTADVERVEILRGAQSALWGSDAIGGVIAITTRRGRSGESRASVTMQEGSFNSSQYSATVSGGNRTTTYALNVSRVTTDGFSSADDDAFTYTLPDGTEVTQGGSGVEDDAYNNRTIGGTLRHKFSEKFSIDVALRQINYDVSFDGFSGGDGVVDNTVSGTSSEGLYAQSTLNYLQLDGRLQHRLKIVDTNLDNLSTSTFGTSTARAKKRQYAYQLDYSFPQVSESTSSHSVTIGVEYEENSNDSSFSSFNENRSASGIVEYRFDFDDRLHAAVAYRHDKNKIFQNTNVGHASLSYKINPALRFHSSIGTGIKNPTLRQLFGSRVDYPGNSELQSEKSNSVDAGIQWQISNMQTLDATVFELRIEDQIIGSGNTSINIDGKTKTTGLELTYQGDFGDHWSLMTNLTLQKGEDADGNDLVRRAEKIASASVTHNSFSSKLRNTLSVNYNGSQTDYYFDASFNRFPVKVDAYTVVNWAVSYQMNTNVALTGRVENLFDETYQEIIGYGTSERAYYAGLRIDI</sequence>
<dbReference type="GO" id="GO:0015889">
    <property type="term" value="P:cobalamin transport"/>
    <property type="evidence" value="ECO:0007669"/>
    <property type="project" value="TreeGrafter"/>
</dbReference>
<keyword evidence="3" id="KW-0812">Transmembrane</keyword>
<keyword evidence="8" id="KW-0998">Cell outer membrane</keyword>
<evidence type="ECO:0008006" key="12">
    <source>
        <dbReference type="Google" id="ProtNLM"/>
    </source>
</evidence>
<comment type="subcellular location">
    <subcellularLocation>
        <location evidence="1">Cell outer membrane</location>
        <topology evidence="1">Multi-pass membrane protein</topology>
    </subcellularLocation>
</comment>
<name>A0A3B0Z647_9ZZZZ</name>
<dbReference type="Gene3D" id="2.170.130.10">
    <property type="entry name" value="TonB-dependent receptor, plug domain"/>
    <property type="match status" value="1"/>
</dbReference>
<evidence type="ECO:0000256" key="1">
    <source>
        <dbReference type="ARBA" id="ARBA00004571"/>
    </source>
</evidence>
<dbReference type="InterPro" id="IPR037066">
    <property type="entry name" value="Plug_dom_sf"/>
</dbReference>
<dbReference type="EMBL" id="UOFO01000151">
    <property type="protein sequence ID" value="VAW88828.1"/>
    <property type="molecule type" value="Genomic_DNA"/>
</dbReference>
<organism evidence="11">
    <name type="scientific">hydrothermal vent metagenome</name>
    <dbReference type="NCBI Taxonomy" id="652676"/>
    <lineage>
        <taxon>unclassified sequences</taxon>
        <taxon>metagenomes</taxon>
        <taxon>ecological metagenomes</taxon>
    </lineage>
</organism>
<keyword evidence="6" id="KW-0798">TonB box</keyword>
<dbReference type="PROSITE" id="PS52016">
    <property type="entry name" value="TONB_DEPENDENT_REC_3"/>
    <property type="match status" value="1"/>
</dbReference>
<dbReference type="InterPro" id="IPR012910">
    <property type="entry name" value="Plug_dom"/>
</dbReference>
<keyword evidence="5" id="KW-0406">Ion transport</keyword>
<evidence type="ECO:0000256" key="3">
    <source>
        <dbReference type="ARBA" id="ARBA00022692"/>
    </source>
</evidence>
<gene>
    <name evidence="11" type="ORF">MNBD_GAMMA16-1094</name>
</gene>
<evidence type="ECO:0000259" key="9">
    <source>
        <dbReference type="Pfam" id="PF00593"/>
    </source>
</evidence>
<dbReference type="GO" id="GO:0006811">
    <property type="term" value="P:monoatomic ion transport"/>
    <property type="evidence" value="ECO:0007669"/>
    <property type="project" value="UniProtKB-KW"/>
</dbReference>